<evidence type="ECO:0000313" key="5">
    <source>
        <dbReference type="Proteomes" id="UP000755104"/>
    </source>
</evidence>
<keyword evidence="1" id="KW-1133">Transmembrane helix</keyword>
<comment type="caution">
    <text evidence="4">The sequence shown here is derived from an EMBL/GenBank/DDBJ whole genome shotgun (WGS) entry which is preliminary data.</text>
</comment>
<feature type="domain" description="Heparan-alpha-glucosaminide N-acetyltransferase catalytic" evidence="3">
    <location>
        <begin position="10"/>
        <end position="148"/>
    </location>
</feature>
<dbReference type="InterPro" id="IPR012429">
    <property type="entry name" value="HGSNAT_cat"/>
</dbReference>
<feature type="domain" description="DUF418" evidence="2">
    <location>
        <begin position="222"/>
        <end position="382"/>
    </location>
</feature>
<feature type="transmembrane region" description="Helical" evidence="1">
    <location>
        <begin position="138"/>
        <end position="157"/>
    </location>
</feature>
<evidence type="ECO:0000259" key="2">
    <source>
        <dbReference type="Pfam" id="PF04235"/>
    </source>
</evidence>
<feature type="transmembrane region" description="Helical" evidence="1">
    <location>
        <begin position="20"/>
        <end position="37"/>
    </location>
</feature>
<feature type="transmembrane region" description="Helical" evidence="1">
    <location>
        <begin position="237"/>
        <end position="262"/>
    </location>
</feature>
<feature type="transmembrane region" description="Helical" evidence="1">
    <location>
        <begin position="274"/>
        <end position="296"/>
    </location>
</feature>
<dbReference type="InterPro" id="IPR052529">
    <property type="entry name" value="Bact_Transport_Assoc"/>
</dbReference>
<reference evidence="4 5" key="1">
    <citation type="submission" date="2021-08" db="EMBL/GenBank/DDBJ databases">
        <title>Comparative Genomics Analysis of the Genus Qipengyuania Reveals Extensive Genetic Diversity and Metabolic Versatility, Including the Description of Fifteen Novel Species.</title>
        <authorList>
            <person name="Liu Y."/>
        </authorList>
    </citation>
    <scope>NUCLEOTIDE SEQUENCE [LARGE SCALE GENOMIC DNA]</scope>
    <source>
        <strain evidence="4 5">6D47A</strain>
    </source>
</reference>
<gene>
    <name evidence="4" type="ORF">K3174_03270</name>
</gene>
<sequence>MTGPPASPDRIVELDALRGMAVIGIAWMNVYVFALPLQAYHNPAAYGADGAIDYALWAVSFVLVEDKFRTLFAMLFGLGIALMWDRGSGWRDHLARMAVLLLIGIVHATLLASNDILRVYALAGIVLPFFLRLGWHGLAAAGIVAVGLHLGGGYVWLSGLSADYLALNYGTRPDGIAQALDLGRERFGERIVRRLHSLPASFVPVAAAIPINLAAMLAGVALWRSGVLPSKWSRGRALGLIVLCLLIALPALGLIAFGTGSLRFDPETVARNGLIVSAPFDLLLGCSYAIGLLAVFTRSKDRLLVRLLAAAGRLSLTNYLMTSVVFGAVFSSWGFDLFGRVSRAEAFALSFLATLPILLWSPLWLLRFGQGPMERCWRAATRMLTHKRRGKG</sequence>
<dbReference type="Proteomes" id="UP000755104">
    <property type="component" value="Unassembled WGS sequence"/>
</dbReference>
<dbReference type="RefSeq" id="WP_221555488.1">
    <property type="nucleotide sequence ID" value="NZ_JAIGNO010000002.1"/>
</dbReference>
<accession>A0ABS7J2I1</accession>
<keyword evidence="5" id="KW-1185">Reference proteome</keyword>
<dbReference type="EMBL" id="JAIGNO010000002">
    <property type="protein sequence ID" value="MBX7481535.1"/>
    <property type="molecule type" value="Genomic_DNA"/>
</dbReference>
<feature type="transmembrane region" description="Helical" evidence="1">
    <location>
        <begin position="347"/>
        <end position="366"/>
    </location>
</feature>
<proteinExistence type="predicted"/>
<dbReference type="InterPro" id="IPR007349">
    <property type="entry name" value="DUF418"/>
</dbReference>
<dbReference type="PANTHER" id="PTHR30590:SF2">
    <property type="entry name" value="INNER MEMBRANE PROTEIN"/>
    <property type="match status" value="1"/>
</dbReference>
<evidence type="ECO:0000313" key="4">
    <source>
        <dbReference type="EMBL" id="MBX7481535.1"/>
    </source>
</evidence>
<evidence type="ECO:0000259" key="3">
    <source>
        <dbReference type="Pfam" id="PF07786"/>
    </source>
</evidence>
<feature type="transmembrane region" description="Helical" evidence="1">
    <location>
        <begin position="70"/>
        <end position="87"/>
    </location>
</feature>
<keyword evidence="1" id="KW-0812">Transmembrane</keyword>
<dbReference type="Pfam" id="PF07786">
    <property type="entry name" value="HGSNAT_cat"/>
    <property type="match status" value="1"/>
</dbReference>
<dbReference type="PANTHER" id="PTHR30590">
    <property type="entry name" value="INNER MEMBRANE PROTEIN"/>
    <property type="match status" value="1"/>
</dbReference>
<protein>
    <submittedName>
        <fullName evidence="4">DUF418 domain-containing protein</fullName>
    </submittedName>
</protein>
<dbReference type="Pfam" id="PF04235">
    <property type="entry name" value="DUF418"/>
    <property type="match status" value="1"/>
</dbReference>
<organism evidence="4 5">
    <name type="scientific">Qipengyuania qiaonensis</name>
    <dbReference type="NCBI Taxonomy" id="2867240"/>
    <lineage>
        <taxon>Bacteria</taxon>
        <taxon>Pseudomonadati</taxon>
        <taxon>Pseudomonadota</taxon>
        <taxon>Alphaproteobacteria</taxon>
        <taxon>Sphingomonadales</taxon>
        <taxon>Erythrobacteraceae</taxon>
        <taxon>Qipengyuania</taxon>
    </lineage>
</organism>
<evidence type="ECO:0000256" key="1">
    <source>
        <dbReference type="SAM" id="Phobius"/>
    </source>
</evidence>
<feature type="transmembrane region" description="Helical" evidence="1">
    <location>
        <begin position="316"/>
        <end position="335"/>
    </location>
</feature>
<keyword evidence="1" id="KW-0472">Membrane</keyword>
<name>A0ABS7J2I1_9SPHN</name>
<feature type="transmembrane region" description="Helical" evidence="1">
    <location>
        <begin position="44"/>
        <end position="64"/>
    </location>
</feature>
<feature type="transmembrane region" description="Helical" evidence="1">
    <location>
        <begin position="202"/>
        <end position="225"/>
    </location>
</feature>